<comment type="caution">
    <text evidence="2">The sequence shown here is derived from an EMBL/GenBank/DDBJ whole genome shotgun (WGS) entry which is preliminary data.</text>
</comment>
<accession>A0A845BYF2</accession>
<evidence type="ECO:0000256" key="1">
    <source>
        <dbReference type="SAM" id="MobiDB-lite"/>
    </source>
</evidence>
<feature type="region of interest" description="Disordered" evidence="1">
    <location>
        <begin position="1"/>
        <end position="23"/>
    </location>
</feature>
<evidence type="ECO:0000313" key="3">
    <source>
        <dbReference type="Proteomes" id="UP000467214"/>
    </source>
</evidence>
<dbReference type="AlphaFoldDB" id="A0A845BYF2"/>
<dbReference type="Proteomes" id="UP000467214">
    <property type="component" value="Unassembled WGS sequence"/>
</dbReference>
<name>A0A845BYF2_9NEIS</name>
<protein>
    <submittedName>
        <fullName evidence="2">Uncharacterized protein</fullName>
    </submittedName>
</protein>
<keyword evidence="3" id="KW-1185">Reference proteome</keyword>
<proteinExistence type="predicted"/>
<evidence type="ECO:0000313" key="2">
    <source>
        <dbReference type="EMBL" id="MXR37533.1"/>
    </source>
</evidence>
<organism evidence="2 3">
    <name type="scientific">Craterilacuibacter sinensis</name>
    <dbReference type="NCBI Taxonomy" id="2686017"/>
    <lineage>
        <taxon>Bacteria</taxon>
        <taxon>Pseudomonadati</taxon>
        <taxon>Pseudomonadota</taxon>
        <taxon>Betaproteobacteria</taxon>
        <taxon>Neisseriales</taxon>
        <taxon>Neisseriaceae</taxon>
        <taxon>Craterilacuibacter</taxon>
    </lineage>
</organism>
<sequence>MLLELRQRGMVGGQEDNPTQYGAATNDCRVGRFLIGDVQTMSTR</sequence>
<gene>
    <name evidence="2" type="ORF">GQF02_11150</name>
</gene>
<dbReference type="EMBL" id="WSSB01000009">
    <property type="protein sequence ID" value="MXR37533.1"/>
    <property type="molecule type" value="Genomic_DNA"/>
</dbReference>
<reference evidence="2 3" key="1">
    <citation type="submission" date="2019-12" db="EMBL/GenBank/DDBJ databases">
        <title>Neisseriaceae gen. nov. sp. Genome sequencing and assembly.</title>
        <authorList>
            <person name="Liu Z."/>
            <person name="Li A."/>
        </authorList>
    </citation>
    <scope>NUCLEOTIDE SEQUENCE [LARGE SCALE GENOMIC DNA]</scope>
    <source>
        <strain evidence="2 3">B2N2-7</strain>
    </source>
</reference>